<protein>
    <submittedName>
        <fullName evidence="5">Hypp6083 protein</fullName>
    </submittedName>
</protein>
<organism evidence="5 6">
    <name type="scientific">Branchiostoma lanceolatum</name>
    <name type="common">Common lancelet</name>
    <name type="synonym">Amphioxus lanceolatum</name>
    <dbReference type="NCBI Taxonomy" id="7740"/>
    <lineage>
        <taxon>Eukaryota</taxon>
        <taxon>Metazoa</taxon>
        <taxon>Chordata</taxon>
        <taxon>Cephalochordata</taxon>
        <taxon>Leptocardii</taxon>
        <taxon>Amphioxiformes</taxon>
        <taxon>Branchiostomatidae</taxon>
        <taxon>Branchiostoma</taxon>
    </lineage>
</organism>
<evidence type="ECO:0000313" key="6">
    <source>
        <dbReference type="Proteomes" id="UP000838412"/>
    </source>
</evidence>
<dbReference type="Proteomes" id="UP000838412">
    <property type="component" value="Chromosome 11"/>
</dbReference>
<dbReference type="AlphaFoldDB" id="A0A8J9YNK9"/>
<gene>
    <name evidence="5" type="primary">Hypp6083</name>
    <name evidence="5" type="ORF">BLAG_LOCUS4574</name>
</gene>
<keyword evidence="3" id="KW-0862">Zinc</keyword>
<keyword evidence="2" id="KW-0863">Zinc-finger</keyword>
<evidence type="ECO:0000259" key="4">
    <source>
        <dbReference type="PROSITE" id="PS51800"/>
    </source>
</evidence>
<name>A0A8J9YNK9_BRALA</name>
<dbReference type="OrthoDB" id="447743at2759"/>
<keyword evidence="6" id="KW-1185">Reference proteome</keyword>
<keyword evidence="1" id="KW-0479">Metal-binding</keyword>
<dbReference type="InterPro" id="IPR022776">
    <property type="entry name" value="TRM13/UPF0224_CHHC_Znf_dom"/>
</dbReference>
<dbReference type="EMBL" id="OV696696">
    <property type="protein sequence ID" value="CAH1240727.1"/>
    <property type="molecule type" value="Genomic_DNA"/>
</dbReference>
<proteinExistence type="predicted"/>
<sequence length="669" mass="77350">MRLRNRRDAFLKPQNRARWLSAMERPTEVVCSSNHYRREEPLNSKGNYRANWIESDSSSDEETSIIYRVWNNFSIKTEQQQTDVLYVCPFDRTHVVTENRMGRHFRNCVKQHQYIWRDMVTCWFTSRHVAMTGELAEHEANCVDRNEEGRPPTSRKLQKICNRTFSVNDQSIPTIQEEPVKSLGRLYTSSLKDTERGPEVVEQAARGLKSIDGSELPGRLKVWCVQFLLFPRLKWPLKTYSISITTVDQIDRKANAYFRRWLGVPSCLSSVVLFGNNMLSLPLTSIAEEHKVEKVRLVLELEGSRDSSVRAANKNINTGRKWKVKEAINLATSRLQHKDLVGSVQVGRTGLGWGEKTQRWSSVNSSERRQLVVQEVRRMEEEKRRVVAVGQRQQGAWLNWEGAVERRLTWSDLWSMQNARVSFLLRAVYDVLPSPQNLTRWFKSKESCQLCGVEQAGLKHILSNCRTALQQGRYTWRHNKALRQIAVTLEKVRKETAGTEAPLQSIQFVRRGQKPRGVAPTHGSNTGGGPLCRGVWEMSVDLDKQLHFPSVICETALRPDLVLWSVDQKSVIIVELTVPLEENLQTAYERKKLKYEELVQQYRENGWRTHLYPVEVGVRGFVGASLLRLCRDLQILGKAQAQLVRQVSEEAEKSSFVIWIRRKDKNWKK</sequence>
<dbReference type="PROSITE" id="PS51800">
    <property type="entry name" value="ZF_CHHC_U11_48K"/>
    <property type="match status" value="1"/>
</dbReference>
<dbReference type="GO" id="GO:0008270">
    <property type="term" value="F:zinc ion binding"/>
    <property type="evidence" value="ECO:0007669"/>
    <property type="project" value="UniProtKB-KW"/>
</dbReference>
<evidence type="ECO:0000256" key="2">
    <source>
        <dbReference type="ARBA" id="ARBA00022771"/>
    </source>
</evidence>
<evidence type="ECO:0000313" key="5">
    <source>
        <dbReference type="EMBL" id="CAH1240727.1"/>
    </source>
</evidence>
<evidence type="ECO:0000256" key="3">
    <source>
        <dbReference type="ARBA" id="ARBA00022833"/>
    </source>
</evidence>
<reference evidence="5" key="1">
    <citation type="submission" date="2022-01" db="EMBL/GenBank/DDBJ databases">
        <authorList>
            <person name="Braso-Vives M."/>
        </authorList>
    </citation>
    <scope>NUCLEOTIDE SEQUENCE</scope>
</reference>
<feature type="domain" description="CHHC U11-48K-type" evidence="4">
    <location>
        <begin position="85"/>
        <end position="112"/>
    </location>
</feature>
<evidence type="ECO:0000256" key="1">
    <source>
        <dbReference type="ARBA" id="ARBA00022723"/>
    </source>
</evidence>
<accession>A0A8J9YNK9</accession>